<evidence type="ECO:0000256" key="1">
    <source>
        <dbReference type="SAM" id="Phobius"/>
    </source>
</evidence>
<dbReference type="Pfam" id="PF07786">
    <property type="entry name" value="HGSNAT_cat"/>
    <property type="match status" value="1"/>
</dbReference>
<dbReference type="RefSeq" id="WP_208980257.1">
    <property type="nucleotide sequence ID" value="NZ_OBML01000001.1"/>
</dbReference>
<dbReference type="Proteomes" id="UP000219331">
    <property type="component" value="Unassembled WGS sequence"/>
</dbReference>
<feature type="transmembrane region" description="Helical" evidence="1">
    <location>
        <begin position="231"/>
        <end position="253"/>
    </location>
</feature>
<dbReference type="InterPro" id="IPR012429">
    <property type="entry name" value="HGSNAT_cat"/>
</dbReference>
<keyword evidence="4" id="KW-1185">Reference proteome</keyword>
<evidence type="ECO:0000259" key="2">
    <source>
        <dbReference type="Pfam" id="PF07786"/>
    </source>
</evidence>
<feature type="domain" description="Heparan-alpha-glucosaminide N-acetyltransferase catalytic" evidence="2">
    <location>
        <begin position="17"/>
        <end position="239"/>
    </location>
</feature>
<accession>A0A285R742</accession>
<sequence>MTETASAPAPALPYSGRIDALDAARGVALATMAVYHFSWDLKWFGVVDWPVDSGLGWRIFAMSIAGSFLFLVGVGQVLAHRRSVRVDRALRRAGKIALAAAAISLATYFALAEQYVRFGILHAIAAGSLLALPALRAPLWLVAALAIAAVAAPHLVSLSFPGDAWLMWTGLVAEPPLSVDYVPLLPWMAAILAGVVAGRLALAAGLFARLAAWTARGPAGRLAALAGRHSLLVYLAHQPILFGLVWTAAALGLTPDRSAETFVEQCVQSCTITGEAAACRATCSCTVESLRADGTWDALLARPEDPGLNDLLAERYRMCRSQAN</sequence>
<gene>
    <name evidence="3" type="ORF">SAMN05421512_101359</name>
</gene>
<evidence type="ECO:0000313" key="4">
    <source>
        <dbReference type="Proteomes" id="UP000219331"/>
    </source>
</evidence>
<proteinExistence type="predicted"/>
<feature type="transmembrane region" description="Helical" evidence="1">
    <location>
        <begin position="59"/>
        <end position="80"/>
    </location>
</feature>
<keyword evidence="1" id="KW-1133">Transmembrane helix</keyword>
<feature type="transmembrane region" description="Helical" evidence="1">
    <location>
        <begin position="115"/>
        <end position="132"/>
    </location>
</feature>
<feature type="transmembrane region" description="Helical" evidence="1">
    <location>
        <begin position="184"/>
        <end position="210"/>
    </location>
</feature>
<reference evidence="3 4" key="1">
    <citation type="submission" date="2017-08" db="EMBL/GenBank/DDBJ databases">
        <authorList>
            <person name="de Groot N.N."/>
        </authorList>
    </citation>
    <scope>NUCLEOTIDE SEQUENCE [LARGE SCALE GENOMIC DNA]</scope>
    <source>
        <strain evidence="3 4">USBA 352</strain>
    </source>
</reference>
<organism evidence="3 4">
    <name type="scientific">Stappia indica</name>
    <dbReference type="NCBI Taxonomy" id="538381"/>
    <lineage>
        <taxon>Bacteria</taxon>
        <taxon>Pseudomonadati</taxon>
        <taxon>Pseudomonadota</taxon>
        <taxon>Alphaproteobacteria</taxon>
        <taxon>Hyphomicrobiales</taxon>
        <taxon>Stappiaceae</taxon>
        <taxon>Stappia</taxon>
    </lineage>
</organism>
<protein>
    <submittedName>
        <fullName evidence="3">Uncharacterized membrane protein</fullName>
    </submittedName>
</protein>
<keyword evidence="1" id="KW-0472">Membrane</keyword>
<evidence type="ECO:0000313" key="3">
    <source>
        <dbReference type="EMBL" id="SOB89936.1"/>
    </source>
</evidence>
<dbReference type="EMBL" id="OBML01000001">
    <property type="protein sequence ID" value="SOB89936.1"/>
    <property type="molecule type" value="Genomic_DNA"/>
</dbReference>
<feature type="transmembrane region" description="Helical" evidence="1">
    <location>
        <begin position="139"/>
        <end position="160"/>
    </location>
</feature>
<keyword evidence="1" id="KW-0812">Transmembrane</keyword>
<name>A0A285R742_9HYPH</name>
<feature type="transmembrane region" description="Helical" evidence="1">
    <location>
        <begin position="92"/>
        <end position="109"/>
    </location>
</feature>
<dbReference type="AlphaFoldDB" id="A0A285R742"/>
<dbReference type="STRING" id="538381.GCA_001696535_01486"/>